<feature type="compositionally biased region" description="Pro residues" evidence="1">
    <location>
        <begin position="15"/>
        <end position="24"/>
    </location>
</feature>
<sequence length="215" mass="23262">MAVNLSKGSGNGTQPPEPAEPPRQQPRKVRLSKDKPTAAVPAQAGQIRVNLRWDDSGSPVDLDLSCFWALANGKIGCVQALGDKFTVPPHSQNPLIRLDEDKKSGGGDGENLFIDMSRAHHIRRILVYAHISDGVPNFAAAHAVATVYQEDAAPIVVELKGPSYRASVCTVALMVGDEAGGLTVRHEVRYFQSAKQMSDHYGWGLSFRPGQKFHG</sequence>
<feature type="region of interest" description="Disordered" evidence="1">
    <location>
        <begin position="1"/>
        <end position="42"/>
    </location>
</feature>
<gene>
    <name evidence="2" type="ORF">Acor_09990</name>
</gene>
<evidence type="ECO:0000256" key="1">
    <source>
        <dbReference type="SAM" id="MobiDB-lite"/>
    </source>
</evidence>
<dbReference type="Gene3D" id="2.60.60.30">
    <property type="entry name" value="sav2460 like domains"/>
    <property type="match status" value="1"/>
</dbReference>
<protein>
    <recommendedName>
        <fullName evidence="4">Tellurium resistance protein TerA</fullName>
    </recommendedName>
</protein>
<dbReference type="AlphaFoldDB" id="A0A5M3VQL1"/>
<evidence type="ECO:0000313" key="2">
    <source>
        <dbReference type="EMBL" id="GER98935.1"/>
    </source>
</evidence>
<dbReference type="InterPro" id="IPR003325">
    <property type="entry name" value="TerD"/>
</dbReference>
<comment type="caution">
    <text evidence="2">The sequence shown here is derived from an EMBL/GenBank/DDBJ whole genome shotgun (WGS) entry which is preliminary data.</text>
</comment>
<organism evidence="2 3">
    <name type="scientific">Acrocarpospora corrugata</name>
    <dbReference type="NCBI Taxonomy" id="35763"/>
    <lineage>
        <taxon>Bacteria</taxon>
        <taxon>Bacillati</taxon>
        <taxon>Actinomycetota</taxon>
        <taxon>Actinomycetes</taxon>
        <taxon>Streptosporangiales</taxon>
        <taxon>Streptosporangiaceae</taxon>
        <taxon>Acrocarpospora</taxon>
    </lineage>
</organism>
<accession>A0A5M3VQL1</accession>
<evidence type="ECO:0000313" key="3">
    <source>
        <dbReference type="Proteomes" id="UP000334990"/>
    </source>
</evidence>
<proteinExistence type="predicted"/>
<dbReference type="OrthoDB" id="2079357at2"/>
<name>A0A5M3VQL1_9ACTN</name>
<dbReference type="RefSeq" id="WP_155335368.1">
    <property type="nucleotide sequence ID" value="NZ_BAAABN010000042.1"/>
</dbReference>
<evidence type="ECO:0008006" key="4">
    <source>
        <dbReference type="Google" id="ProtNLM"/>
    </source>
</evidence>
<dbReference type="EMBL" id="BLAD01000038">
    <property type="protein sequence ID" value="GER98935.1"/>
    <property type="molecule type" value="Genomic_DNA"/>
</dbReference>
<dbReference type="CDD" id="cd06974">
    <property type="entry name" value="TerD_like"/>
    <property type="match status" value="1"/>
</dbReference>
<dbReference type="Proteomes" id="UP000334990">
    <property type="component" value="Unassembled WGS sequence"/>
</dbReference>
<keyword evidence="3" id="KW-1185">Reference proteome</keyword>
<reference evidence="2 3" key="1">
    <citation type="submission" date="2019-10" db="EMBL/GenBank/DDBJ databases">
        <title>Whole genome shotgun sequence of Acrocarpospora corrugata NBRC 13972.</title>
        <authorList>
            <person name="Ichikawa N."/>
            <person name="Kimura A."/>
            <person name="Kitahashi Y."/>
            <person name="Komaki H."/>
            <person name="Oguchi A."/>
        </authorList>
    </citation>
    <scope>NUCLEOTIDE SEQUENCE [LARGE SCALE GENOMIC DNA]</scope>
    <source>
        <strain evidence="2 3">NBRC 13972</strain>
    </source>
</reference>